<accession>A0ABD5NQ79</accession>
<evidence type="ECO:0000313" key="3">
    <source>
        <dbReference type="Proteomes" id="UP001595846"/>
    </source>
</evidence>
<reference evidence="2 3" key="1">
    <citation type="journal article" date="2019" name="Int. J. Syst. Evol. Microbiol.">
        <title>The Global Catalogue of Microorganisms (GCM) 10K type strain sequencing project: providing services to taxonomists for standard genome sequencing and annotation.</title>
        <authorList>
            <consortium name="The Broad Institute Genomics Platform"/>
            <consortium name="The Broad Institute Genome Sequencing Center for Infectious Disease"/>
            <person name="Wu L."/>
            <person name="Ma J."/>
        </authorList>
    </citation>
    <scope>NUCLEOTIDE SEQUENCE [LARGE SCALE GENOMIC DNA]</scope>
    <source>
        <strain evidence="2 3">IBRC-M 10256</strain>
    </source>
</reference>
<evidence type="ECO:0000313" key="2">
    <source>
        <dbReference type="EMBL" id="MFC3959055.1"/>
    </source>
</evidence>
<organism evidence="2 3">
    <name type="scientific">Halovivax cerinus</name>
    <dbReference type="NCBI Taxonomy" id="1487865"/>
    <lineage>
        <taxon>Archaea</taxon>
        <taxon>Methanobacteriati</taxon>
        <taxon>Methanobacteriota</taxon>
        <taxon>Stenosarchaea group</taxon>
        <taxon>Halobacteria</taxon>
        <taxon>Halobacteriales</taxon>
        <taxon>Natrialbaceae</taxon>
        <taxon>Halovivax</taxon>
    </lineage>
</organism>
<gene>
    <name evidence="2" type="ORF">ACFOUR_11835</name>
</gene>
<dbReference type="RefSeq" id="WP_256533548.1">
    <property type="nucleotide sequence ID" value="NZ_CP101824.1"/>
</dbReference>
<keyword evidence="3" id="KW-1185">Reference proteome</keyword>
<dbReference type="InterPro" id="IPR002716">
    <property type="entry name" value="PIN_dom"/>
</dbReference>
<proteinExistence type="predicted"/>
<sequence length="131" mass="14437">MRLFLDTNCFIAAVTDEPETGAVATQLLDADHEFPAATMNLMELRSVLTKKQRLKQSRAQEIQHEITADVRVVIPDASDMMAANRLQTDTLRYPIDCLVLACAHNHDAELVSFDAELRDGGALDPTAVAQD</sequence>
<dbReference type="Proteomes" id="UP001595846">
    <property type="component" value="Unassembled WGS sequence"/>
</dbReference>
<dbReference type="Pfam" id="PF01850">
    <property type="entry name" value="PIN"/>
    <property type="match status" value="1"/>
</dbReference>
<comment type="caution">
    <text evidence="2">The sequence shown here is derived from an EMBL/GenBank/DDBJ whole genome shotgun (WGS) entry which is preliminary data.</text>
</comment>
<feature type="domain" description="PIN" evidence="1">
    <location>
        <begin position="4"/>
        <end position="119"/>
    </location>
</feature>
<dbReference type="EMBL" id="JBHSAQ010000010">
    <property type="protein sequence ID" value="MFC3959055.1"/>
    <property type="molecule type" value="Genomic_DNA"/>
</dbReference>
<dbReference type="InterPro" id="IPR029060">
    <property type="entry name" value="PIN-like_dom_sf"/>
</dbReference>
<evidence type="ECO:0000259" key="1">
    <source>
        <dbReference type="Pfam" id="PF01850"/>
    </source>
</evidence>
<dbReference type="GeneID" id="73902679"/>
<dbReference type="AlphaFoldDB" id="A0ABD5NQ79"/>
<dbReference type="SUPFAM" id="SSF88723">
    <property type="entry name" value="PIN domain-like"/>
    <property type="match status" value="1"/>
</dbReference>
<name>A0ABD5NQ79_9EURY</name>
<dbReference type="Gene3D" id="3.40.50.1010">
    <property type="entry name" value="5'-nuclease"/>
    <property type="match status" value="1"/>
</dbReference>
<protein>
    <submittedName>
        <fullName evidence="2">Type II toxin-antitoxin system VapC family toxin</fullName>
    </submittedName>
</protein>